<feature type="signal peptide" evidence="7">
    <location>
        <begin position="1"/>
        <end position="24"/>
    </location>
</feature>
<comment type="caution">
    <text evidence="9">The sequence shown here is derived from an EMBL/GenBank/DDBJ whole genome shotgun (WGS) entry which is preliminary data.</text>
</comment>
<gene>
    <name evidence="9" type="ORF">A3G33_11075</name>
</gene>
<keyword evidence="7" id="KW-0732">Signal</keyword>
<feature type="transmembrane region" description="Helical" evidence="6">
    <location>
        <begin position="276"/>
        <end position="297"/>
    </location>
</feature>
<feature type="region of interest" description="Disordered" evidence="5">
    <location>
        <begin position="136"/>
        <end position="167"/>
    </location>
</feature>
<evidence type="ECO:0000256" key="2">
    <source>
        <dbReference type="ARBA" id="ARBA00022723"/>
    </source>
</evidence>
<accession>A0A1G1KT06</accession>
<evidence type="ECO:0000256" key="5">
    <source>
        <dbReference type="SAM" id="MobiDB-lite"/>
    </source>
</evidence>
<dbReference type="InterPro" id="IPR036909">
    <property type="entry name" value="Cyt_c-like_dom_sf"/>
</dbReference>
<dbReference type="Proteomes" id="UP000178187">
    <property type="component" value="Unassembled WGS sequence"/>
</dbReference>
<dbReference type="GO" id="GO:0046872">
    <property type="term" value="F:metal ion binding"/>
    <property type="evidence" value="ECO:0007669"/>
    <property type="project" value="UniProtKB-KW"/>
</dbReference>
<keyword evidence="6" id="KW-0472">Membrane</keyword>
<dbReference type="Gene3D" id="1.10.760.10">
    <property type="entry name" value="Cytochrome c-like domain"/>
    <property type="match status" value="2"/>
</dbReference>
<feature type="chain" id="PRO_5009576526" description="Cytochrome c domain-containing protein" evidence="7">
    <location>
        <begin position="25"/>
        <end position="319"/>
    </location>
</feature>
<feature type="compositionally biased region" description="Low complexity" evidence="5">
    <location>
        <begin position="145"/>
        <end position="158"/>
    </location>
</feature>
<dbReference type="InterPro" id="IPR009056">
    <property type="entry name" value="Cyt_c-like_dom"/>
</dbReference>
<feature type="domain" description="Cytochrome c" evidence="8">
    <location>
        <begin position="170"/>
        <end position="262"/>
    </location>
</feature>
<keyword evidence="2 4" id="KW-0479">Metal-binding</keyword>
<dbReference type="SUPFAM" id="SSF46626">
    <property type="entry name" value="Cytochrome c"/>
    <property type="match status" value="2"/>
</dbReference>
<evidence type="ECO:0000256" key="1">
    <source>
        <dbReference type="ARBA" id="ARBA00022617"/>
    </source>
</evidence>
<evidence type="ECO:0000256" key="7">
    <source>
        <dbReference type="SAM" id="SignalP"/>
    </source>
</evidence>
<dbReference type="EMBL" id="MHFR01000054">
    <property type="protein sequence ID" value="OGW96040.1"/>
    <property type="molecule type" value="Genomic_DNA"/>
</dbReference>
<keyword evidence="1 4" id="KW-0349">Heme</keyword>
<dbReference type="Pfam" id="PF00034">
    <property type="entry name" value="Cytochrom_C"/>
    <property type="match status" value="1"/>
</dbReference>
<dbReference type="GO" id="GO:0020037">
    <property type="term" value="F:heme binding"/>
    <property type="evidence" value="ECO:0007669"/>
    <property type="project" value="InterPro"/>
</dbReference>
<evidence type="ECO:0000259" key="8">
    <source>
        <dbReference type="PROSITE" id="PS51007"/>
    </source>
</evidence>
<keyword evidence="6" id="KW-1133">Transmembrane helix</keyword>
<evidence type="ECO:0000256" key="6">
    <source>
        <dbReference type="SAM" id="Phobius"/>
    </source>
</evidence>
<feature type="domain" description="Cytochrome c" evidence="8">
    <location>
        <begin position="41"/>
        <end position="132"/>
    </location>
</feature>
<reference evidence="9 10" key="1">
    <citation type="journal article" date="2016" name="Nat. Commun.">
        <title>Thousands of microbial genomes shed light on interconnected biogeochemical processes in an aquifer system.</title>
        <authorList>
            <person name="Anantharaman K."/>
            <person name="Brown C.T."/>
            <person name="Hug L.A."/>
            <person name="Sharon I."/>
            <person name="Castelle C.J."/>
            <person name="Probst A.J."/>
            <person name="Thomas B.C."/>
            <person name="Singh A."/>
            <person name="Wilkins M.J."/>
            <person name="Karaoz U."/>
            <person name="Brodie E.L."/>
            <person name="Williams K.H."/>
            <person name="Hubbard S.S."/>
            <person name="Banfield J.F."/>
        </authorList>
    </citation>
    <scope>NUCLEOTIDE SEQUENCE [LARGE SCALE GENOMIC DNA]</scope>
</reference>
<organism evidence="9 10">
    <name type="scientific">Candidatus Danuiimicrobium aquiferis</name>
    <dbReference type="NCBI Taxonomy" id="1801832"/>
    <lineage>
        <taxon>Bacteria</taxon>
        <taxon>Pseudomonadati</taxon>
        <taxon>Candidatus Omnitrophota</taxon>
        <taxon>Candidatus Danuiimicrobium</taxon>
    </lineage>
</organism>
<name>A0A1G1KT06_9BACT</name>
<dbReference type="GO" id="GO:0009055">
    <property type="term" value="F:electron transfer activity"/>
    <property type="evidence" value="ECO:0007669"/>
    <property type="project" value="InterPro"/>
</dbReference>
<evidence type="ECO:0000256" key="4">
    <source>
        <dbReference type="PROSITE-ProRule" id="PRU00433"/>
    </source>
</evidence>
<keyword evidence="6" id="KW-0812">Transmembrane</keyword>
<evidence type="ECO:0000256" key="3">
    <source>
        <dbReference type="ARBA" id="ARBA00023004"/>
    </source>
</evidence>
<keyword evidence="3 4" id="KW-0408">Iron</keyword>
<protein>
    <recommendedName>
        <fullName evidence="8">Cytochrome c domain-containing protein</fullName>
    </recommendedName>
</protein>
<dbReference type="AlphaFoldDB" id="A0A1G1KT06"/>
<evidence type="ECO:0000313" key="10">
    <source>
        <dbReference type="Proteomes" id="UP000178187"/>
    </source>
</evidence>
<evidence type="ECO:0000313" key="9">
    <source>
        <dbReference type="EMBL" id="OGW96040.1"/>
    </source>
</evidence>
<dbReference type="PROSITE" id="PS51007">
    <property type="entry name" value="CYTC"/>
    <property type="match status" value="2"/>
</dbReference>
<sequence length="319" mass="34470">MIKKIFSLSILMMFLFFIFPAVWASTDPTKTEASSSAQVSGVRGKGSVIFSENCAACHTLGVGDDTVPDLRDVTLRRAEAWLKGFIQFPSKMFEAKDPIAMELLAKYKEPMSDPGLTSEEVDAVIEYLKEAAPASKPTQGSQAVAASSPLASGGASPGQAKMIKRSATKEEVDKGRALFQGTQRFSRGGPSCFACHDLGHSTTAGVGHLAKELAAAYSCLGEARLRAILEKAPFPLMREAYGENPLTADEISDLNAFLEQAGKEPEKGALKHYGEAMPLIGLASFAILLGLYGVFWFNRKSKSVNEDIYDRQTKSEEKL</sequence>
<proteinExistence type="predicted"/>